<comment type="caution">
    <text evidence="10">The sequence shown here is derived from an EMBL/GenBank/DDBJ whole genome shotgun (WGS) entry which is preliminary data.</text>
</comment>
<dbReference type="GO" id="GO:0001561">
    <property type="term" value="P:fatty acid alpha-oxidation"/>
    <property type="evidence" value="ECO:0007669"/>
    <property type="project" value="TreeGrafter"/>
</dbReference>
<dbReference type="OMA" id="WADFQYE"/>
<feature type="binding site" evidence="8">
    <location>
        <begin position="318"/>
        <end position="322"/>
    </location>
    <ligand>
        <name>FMN</name>
        <dbReference type="ChEBI" id="CHEBI:58210"/>
    </ligand>
</feature>
<gene>
    <name evidence="10" type="ORF">chiPu_0016325</name>
</gene>
<evidence type="ECO:0000256" key="4">
    <source>
        <dbReference type="ARBA" id="ARBA00024042"/>
    </source>
</evidence>
<dbReference type="InterPro" id="IPR008259">
    <property type="entry name" value="FMN_hydac_DH_AS"/>
</dbReference>
<dbReference type="FunFam" id="3.20.20.70:FF:000056">
    <property type="entry name" value="hydroxyacid oxidase 2"/>
    <property type="match status" value="1"/>
</dbReference>
<dbReference type="InterPro" id="IPR000262">
    <property type="entry name" value="FMN-dep_DH"/>
</dbReference>
<feature type="binding site" evidence="8">
    <location>
        <begin position="341"/>
        <end position="342"/>
    </location>
    <ligand>
        <name>FMN</name>
        <dbReference type="ChEBI" id="CHEBI:58210"/>
    </ligand>
</feature>
<evidence type="ECO:0000256" key="1">
    <source>
        <dbReference type="ARBA" id="ARBA00001917"/>
    </source>
</evidence>
<accession>A0A401T595</accession>
<proteinExistence type="inferred from homology"/>
<dbReference type="InterPro" id="IPR012133">
    <property type="entry name" value="Alpha-hydoxy_acid_DH_FMN"/>
</dbReference>
<dbReference type="PANTHER" id="PTHR10578:SF149">
    <property type="entry name" value="2-HYDROXYACID OXIDASE 2"/>
    <property type="match status" value="1"/>
</dbReference>
<organism evidence="10 11">
    <name type="scientific">Chiloscyllium punctatum</name>
    <name type="common">Brownbanded bambooshark</name>
    <name type="synonym">Hemiscyllium punctatum</name>
    <dbReference type="NCBI Taxonomy" id="137246"/>
    <lineage>
        <taxon>Eukaryota</taxon>
        <taxon>Metazoa</taxon>
        <taxon>Chordata</taxon>
        <taxon>Craniata</taxon>
        <taxon>Vertebrata</taxon>
        <taxon>Chondrichthyes</taxon>
        <taxon>Elasmobranchii</taxon>
        <taxon>Galeomorphii</taxon>
        <taxon>Galeoidea</taxon>
        <taxon>Orectolobiformes</taxon>
        <taxon>Hemiscylliidae</taxon>
        <taxon>Chiloscyllium</taxon>
    </lineage>
</organism>
<evidence type="ECO:0000256" key="6">
    <source>
        <dbReference type="ARBA" id="ARBA00029327"/>
    </source>
</evidence>
<feature type="domain" description="FMN hydroxy acid dehydrogenase" evidence="9">
    <location>
        <begin position="35"/>
        <end position="392"/>
    </location>
</feature>
<dbReference type="GO" id="GO:0010181">
    <property type="term" value="F:FMN binding"/>
    <property type="evidence" value="ECO:0007669"/>
    <property type="project" value="InterPro"/>
</dbReference>
<evidence type="ECO:0000313" key="11">
    <source>
        <dbReference type="Proteomes" id="UP000287033"/>
    </source>
</evidence>
<dbReference type="CDD" id="cd02809">
    <property type="entry name" value="alpha_hydroxyacid_oxid_FMN"/>
    <property type="match status" value="1"/>
</dbReference>
<name>A0A401T595_CHIPU</name>
<protein>
    <recommendedName>
        <fullName evidence="2">(S)-2-hydroxy-acid oxidase</fullName>
        <ecNumber evidence="2">1.1.3.15</ecNumber>
    </recommendedName>
</protein>
<feature type="binding site" evidence="8">
    <location>
        <position position="287"/>
    </location>
    <ligand>
        <name>glyoxylate</name>
        <dbReference type="ChEBI" id="CHEBI:36655"/>
    </ligand>
</feature>
<dbReference type="Proteomes" id="UP000287033">
    <property type="component" value="Unassembled WGS sequence"/>
</dbReference>
<keyword evidence="11" id="KW-1185">Reference proteome</keyword>
<dbReference type="GO" id="GO:0005782">
    <property type="term" value="C:peroxisomal matrix"/>
    <property type="evidence" value="ECO:0007669"/>
    <property type="project" value="TreeGrafter"/>
</dbReference>
<feature type="binding site" evidence="8">
    <location>
        <position position="164"/>
    </location>
    <ligand>
        <name>FMN</name>
        <dbReference type="ChEBI" id="CHEBI:58210"/>
    </ligand>
</feature>
<dbReference type="PANTHER" id="PTHR10578">
    <property type="entry name" value="S -2-HYDROXY-ACID OXIDASE-RELATED"/>
    <property type="match status" value="1"/>
</dbReference>
<evidence type="ECO:0000256" key="2">
    <source>
        <dbReference type="ARBA" id="ARBA00013087"/>
    </source>
</evidence>
<evidence type="ECO:0000313" key="10">
    <source>
        <dbReference type="EMBL" id="GCC37818.1"/>
    </source>
</evidence>
<dbReference type="InterPro" id="IPR013785">
    <property type="entry name" value="Aldolase_TIM"/>
</dbReference>
<dbReference type="OrthoDB" id="25826at2759"/>
<feature type="binding site" evidence="8">
    <location>
        <position position="201"/>
    </location>
    <ligand>
        <name>glyoxylate</name>
        <dbReference type="ChEBI" id="CHEBI:36655"/>
    </ligand>
</feature>
<feature type="binding site" evidence="8">
    <location>
        <position position="290"/>
    </location>
    <ligand>
        <name>glyoxylate</name>
        <dbReference type="ChEBI" id="CHEBI:36655"/>
    </ligand>
</feature>
<evidence type="ECO:0000256" key="3">
    <source>
        <dbReference type="ARBA" id="ARBA00023002"/>
    </source>
</evidence>
<reference evidence="10 11" key="1">
    <citation type="journal article" date="2018" name="Nat. Ecol. Evol.">
        <title>Shark genomes provide insights into elasmobranch evolution and the origin of vertebrates.</title>
        <authorList>
            <person name="Hara Y"/>
            <person name="Yamaguchi K"/>
            <person name="Onimaru K"/>
            <person name="Kadota M"/>
            <person name="Koyanagi M"/>
            <person name="Keeley SD"/>
            <person name="Tatsumi K"/>
            <person name="Tanaka K"/>
            <person name="Motone F"/>
            <person name="Kageyama Y"/>
            <person name="Nozu R"/>
            <person name="Adachi N"/>
            <person name="Nishimura O"/>
            <person name="Nakagawa R"/>
            <person name="Tanegashima C"/>
            <person name="Kiyatake I"/>
            <person name="Matsumoto R"/>
            <person name="Murakumo K"/>
            <person name="Nishida K"/>
            <person name="Terakita A"/>
            <person name="Kuratani S"/>
            <person name="Sato K"/>
            <person name="Hyodo S Kuraku.S."/>
        </authorList>
    </citation>
    <scope>NUCLEOTIDE SEQUENCE [LARGE SCALE GENOMIC DNA]</scope>
</reference>
<feature type="binding site" evidence="8">
    <location>
        <position position="192"/>
    </location>
    <ligand>
        <name>FMN</name>
        <dbReference type="ChEBI" id="CHEBI:58210"/>
    </ligand>
</feature>
<feature type="binding site" evidence="8">
    <location>
        <position position="285"/>
    </location>
    <ligand>
        <name>FMN</name>
        <dbReference type="ChEBI" id="CHEBI:58210"/>
    </ligand>
</feature>
<feature type="active site" description="Proton acceptor" evidence="7">
    <location>
        <position position="287"/>
    </location>
</feature>
<dbReference type="PIRSF" id="PIRSF000138">
    <property type="entry name" value="Al-hdrx_acd_dh"/>
    <property type="match status" value="1"/>
</dbReference>
<keyword evidence="8" id="KW-0285">Flavoprotein</keyword>
<evidence type="ECO:0000256" key="8">
    <source>
        <dbReference type="PIRSR" id="PIRSR000138-2"/>
    </source>
</evidence>
<dbReference type="PROSITE" id="PS00557">
    <property type="entry name" value="FMN_HYDROXY_ACID_DH_1"/>
    <property type="match status" value="1"/>
</dbReference>
<dbReference type="SUPFAM" id="SSF51395">
    <property type="entry name" value="FMN-linked oxidoreductases"/>
    <property type="match status" value="1"/>
</dbReference>
<comment type="similarity">
    <text evidence="4">Belongs to the FMN-dependent alpha-hydroxy acid dehydrogenase family.</text>
</comment>
<comment type="cofactor">
    <cofactor evidence="1">
        <name>FMN</name>
        <dbReference type="ChEBI" id="CHEBI:58210"/>
    </cofactor>
</comment>
<dbReference type="EMBL" id="BEZZ01001062">
    <property type="protein sequence ID" value="GCC37818.1"/>
    <property type="molecule type" value="Genomic_DNA"/>
</dbReference>
<sequence length="392" mass="44011">MSNFLVKISDRCNIHIYSKTANCERTHWFFEDSPHPVMSMICLDDFEAYAERFLPSAVWDFYAGGADDCESRDRNLLAFKRIQLRPRVLRDVSAIDMRTTIQGTGISFPVGIAPTGIPSMAWPDGEICIAKAADAMKTCYIAGTYATCSLEDIVAVSSGCCWFQLYVFKRRDVTERLVQRIKSLGYKALVVTVDVPYIGKRRKDTVNDFKIPDHLKLKNFEIFKNDQDRNDNLPLYNDVLDPAITWSDIQWLQSQTDLPIILKGILTKEDAELAVRHGVQGIIVSNHGGRQLDGVSATIEVLPEIVEAVRNRVEVYVDGGIRRGTDVLKALALGAKCVFIGRPVIWGLSYKGEEGVKRVLQILKSELHTAMALSGYKTLSEIDRTLVKFAKL</sequence>
<dbReference type="EC" id="1.1.3.15" evidence="2"/>
<dbReference type="GO" id="GO:0003973">
    <property type="term" value="F:(S)-2-hydroxy-acid oxidase activity"/>
    <property type="evidence" value="ECO:0007669"/>
    <property type="project" value="UniProtKB-EC"/>
</dbReference>
<dbReference type="Pfam" id="PF01070">
    <property type="entry name" value="FMN_dh"/>
    <property type="match status" value="1"/>
</dbReference>
<evidence type="ECO:0000259" key="9">
    <source>
        <dbReference type="PROSITE" id="PS51349"/>
    </source>
</evidence>
<dbReference type="Gene3D" id="3.20.20.70">
    <property type="entry name" value="Aldolase class I"/>
    <property type="match status" value="1"/>
</dbReference>
<keyword evidence="3" id="KW-0560">Oxidoreductase</keyword>
<keyword evidence="8" id="KW-0288">FMN</keyword>
<dbReference type="AlphaFoldDB" id="A0A401T595"/>
<dbReference type="STRING" id="137246.A0A401T595"/>
<evidence type="ECO:0000256" key="7">
    <source>
        <dbReference type="PIRSR" id="PIRSR000138-1"/>
    </source>
</evidence>
<comment type="catalytic activity">
    <reaction evidence="5">
        <text>a (2S)-2-hydroxycarboxylate + O2 = a 2-oxocarboxylate + H2O2</text>
        <dbReference type="Rhea" id="RHEA:16789"/>
        <dbReference type="ChEBI" id="CHEBI:15379"/>
        <dbReference type="ChEBI" id="CHEBI:16240"/>
        <dbReference type="ChEBI" id="CHEBI:35179"/>
        <dbReference type="ChEBI" id="CHEBI:58123"/>
        <dbReference type="EC" id="1.1.3.15"/>
    </reaction>
    <physiologicalReaction direction="left-to-right" evidence="5">
        <dbReference type="Rhea" id="RHEA:16790"/>
    </physiologicalReaction>
</comment>
<feature type="binding site" evidence="8">
    <location>
        <position position="263"/>
    </location>
    <ligand>
        <name>glyoxylate</name>
        <dbReference type="ChEBI" id="CHEBI:36655"/>
    </ligand>
</feature>
<comment type="catalytic activity">
    <reaction evidence="6">
        <text>2-hydroxyoctanoate + O2 = 2-oxooctanoate + H2O2</text>
        <dbReference type="Rhea" id="RHEA:67940"/>
        <dbReference type="ChEBI" id="CHEBI:15379"/>
        <dbReference type="ChEBI" id="CHEBI:16240"/>
        <dbReference type="ChEBI" id="CHEBI:133514"/>
        <dbReference type="ChEBI" id="CHEBI:176689"/>
    </reaction>
    <physiologicalReaction direction="left-to-right" evidence="6">
        <dbReference type="Rhea" id="RHEA:67941"/>
    </physiologicalReaction>
</comment>
<dbReference type="PROSITE" id="PS51349">
    <property type="entry name" value="FMN_HYDROXY_ACID_DH_2"/>
    <property type="match status" value="1"/>
</dbReference>
<evidence type="ECO:0000256" key="5">
    <source>
        <dbReference type="ARBA" id="ARBA00029325"/>
    </source>
</evidence>
<feature type="binding site" evidence="8">
    <location>
        <begin position="114"/>
        <end position="116"/>
    </location>
    <ligand>
        <name>FMN</name>
        <dbReference type="ChEBI" id="CHEBI:58210"/>
    </ligand>
</feature>
<dbReference type="InterPro" id="IPR037396">
    <property type="entry name" value="FMN_HAD"/>
</dbReference>
<feature type="binding site" evidence="8">
    <location>
        <position position="166"/>
    </location>
    <ligand>
        <name>glyoxylate</name>
        <dbReference type="ChEBI" id="CHEBI:36655"/>
    </ligand>
</feature>